<protein>
    <submittedName>
        <fullName evidence="2">Uncharacterized protein</fullName>
    </submittedName>
</protein>
<accession>A0AAV5GEQ6</accession>
<name>A0AAV5GEQ6_9BASI</name>
<sequence>MVAILPPTTHSHAVRNSWTQTDLAQLDIEDILDAWEATVADWTPLPPSPTPKPRDSAISTVSSSMTADSLSPELAAFPFAPVSPASLASTAPSTPPKNSDELIGLDDLFLPTRSSAFNTFTSPSKTASSSASPAPPTQRRPSAVRALAERFEANLPPAPPPPRRPSLAPSDASSSSSGAPSVGLGLGLAGGRAARQVYPRAPPLPASAAATANQSKAGGGSGAGFFGRRERESSLTSLSGPGSGASSVHSGSGGAPSVSKSVKELEKEERRARKEEKRREWEERKERVKRDEEAMRARAIKEGQGKGRMMAGRGAGGMLSILN</sequence>
<gene>
    <name evidence="2" type="ORF">Rhopal_004024-T1</name>
</gene>
<feature type="compositionally biased region" description="Low complexity" evidence="1">
    <location>
        <begin position="234"/>
        <end position="260"/>
    </location>
</feature>
<reference evidence="2 3" key="1">
    <citation type="submission" date="2021-12" db="EMBL/GenBank/DDBJ databases">
        <title>High titer production of polyol ester of fatty acids by Rhodotorula paludigena BS15 towards product separation-free biomass refinery.</title>
        <authorList>
            <person name="Mano J."/>
            <person name="Ono H."/>
            <person name="Tanaka T."/>
            <person name="Naito K."/>
            <person name="Sushida H."/>
            <person name="Ike M."/>
            <person name="Tokuyasu K."/>
            <person name="Kitaoka M."/>
        </authorList>
    </citation>
    <scope>NUCLEOTIDE SEQUENCE [LARGE SCALE GENOMIC DNA]</scope>
    <source>
        <strain evidence="2 3">BS15</strain>
    </source>
</reference>
<dbReference type="AlphaFoldDB" id="A0AAV5GEQ6"/>
<dbReference type="EMBL" id="BQKY01000008">
    <property type="protein sequence ID" value="GJN91010.1"/>
    <property type="molecule type" value="Genomic_DNA"/>
</dbReference>
<feature type="compositionally biased region" description="Low complexity" evidence="1">
    <location>
        <begin position="165"/>
        <end position="183"/>
    </location>
</feature>
<evidence type="ECO:0000256" key="1">
    <source>
        <dbReference type="SAM" id="MobiDB-lite"/>
    </source>
</evidence>
<feature type="compositionally biased region" description="Low complexity" evidence="1">
    <location>
        <begin position="119"/>
        <end position="132"/>
    </location>
</feature>
<dbReference type="Proteomes" id="UP001342314">
    <property type="component" value="Unassembled WGS sequence"/>
</dbReference>
<keyword evidence="3" id="KW-1185">Reference proteome</keyword>
<comment type="caution">
    <text evidence="2">The sequence shown here is derived from an EMBL/GenBank/DDBJ whole genome shotgun (WGS) entry which is preliminary data.</text>
</comment>
<feature type="region of interest" description="Disordered" evidence="1">
    <location>
        <begin position="119"/>
        <end position="323"/>
    </location>
</feature>
<evidence type="ECO:0000313" key="2">
    <source>
        <dbReference type="EMBL" id="GJN91010.1"/>
    </source>
</evidence>
<evidence type="ECO:0000313" key="3">
    <source>
        <dbReference type="Proteomes" id="UP001342314"/>
    </source>
</evidence>
<feature type="compositionally biased region" description="Basic and acidic residues" evidence="1">
    <location>
        <begin position="261"/>
        <end position="305"/>
    </location>
</feature>
<feature type="region of interest" description="Disordered" evidence="1">
    <location>
        <begin position="42"/>
        <end position="64"/>
    </location>
</feature>
<organism evidence="2 3">
    <name type="scientific">Rhodotorula paludigena</name>
    <dbReference type="NCBI Taxonomy" id="86838"/>
    <lineage>
        <taxon>Eukaryota</taxon>
        <taxon>Fungi</taxon>
        <taxon>Dikarya</taxon>
        <taxon>Basidiomycota</taxon>
        <taxon>Pucciniomycotina</taxon>
        <taxon>Microbotryomycetes</taxon>
        <taxon>Sporidiobolales</taxon>
        <taxon>Sporidiobolaceae</taxon>
        <taxon>Rhodotorula</taxon>
    </lineage>
</organism>
<proteinExistence type="predicted"/>